<dbReference type="RefSeq" id="XP_031943718.1">
    <property type="nucleotide sequence ID" value="XM_032086723.1"/>
</dbReference>
<evidence type="ECO:0000256" key="6">
    <source>
        <dbReference type="SAM" id="MobiDB-lite"/>
    </source>
</evidence>
<evidence type="ECO:0000256" key="2">
    <source>
        <dbReference type="ARBA" id="ARBA00022723"/>
    </source>
</evidence>
<feature type="region of interest" description="Disordered" evidence="6">
    <location>
        <begin position="603"/>
        <end position="636"/>
    </location>
</feature>
<proteinExistence type="predicted"/>
<organism evidence="8 9">
    <name type="scientific">Aspergillus pseudonomiae</name>
    <dbReference type="NCBI Taxonomy" id="1506151"/>
    <lineage>
        <taxon>Eukaryota</taxon>
        <taxon>Fungi</taxon>
        <taxon>Dikarya</taxon>
        <taxon>Ascomycota</taxon>
        <taxon>Pezizomycotina</taxon>
        <taxon>Eurotiomycetes</taxon>
        <taxon>Eurotiomycetidae</taxon>
        <taxon>Eurotiales</taxon>
        <taxon>Aspergillaceae</taxon>
        <taxon>Aspergillus</taxon>
        <taxon>Aspergillus subgen. Circumdati</taxon>
    </lineage>
</organism>
<evidence type="ECO:0000256" key="1">
    <source>
        <dbReference type="ARBA" id="ARBA00004123"/>
    </source>
</evidence>
<accession>A0A5N7DJU5</accession>
<name>A0A5N7DJU5_9EURO</name>
<dbReference type="GeneID" id="43671414"/>
<protein>
    <recommendedName>
        <fullName evidence="7">Xylanolytic transcriptional activator regulatory domain-containing protein</fullName>
    </recommendedName>
</protein>
<dbReference type="GO" id="GO:0005634">
    <property type="term" value="C:nucleus"/>
    <property type="evidence" value="ECO:0007669"/>
    <property type="project" value="UniProtKB-SubCell"/>
</dbReference>
<feature type="domain" description="Xylanolytic transcriptional activator regulatory" evidence="7">
    <location>
        <begin position="241"/>
        <end position="322"/>
    </location>
</feature>
<dbReference type="CDD" id="cd12148">
    <property type="entry name" value="fungal_TF_MHR"/>
    <property type="match status" value="1"/>
</dbReference>
<evidence type="ECO:0000259" key="7">
    <source>
        <dbReference type="SMART" id="SM00906"/>
    </source>
</evidence>
<dbReference type="OrthoDB" id="3862662at2759"/>
<dbReference type="Proteomes" id="UP000325579">
    <property type="component" value="Unassembled WGS sequence"/>
</dbReference>
<keyword evidence="9" id="KW-1185">Reference proteome</keyword>
<dbReference type="GO" id="GO:0008270">
    <property type="term" value="F:zinc ion binding"/>
    <property type="evidence" value="ECO:0007669"/>
    <property type="project" value="InterPro"/>
</dbReference>
<feature type="compositionally biased region" description="Polar residues" evidence="6">
    <location>
        <begin position="11"/>
        <end position="33"/>
    </location>
</feature>
<dbReference type="AlphaFoldDB" id="A0A5N7DJU5"/>
<dbReference type="EMBL" id="ML736754">
    <property type="protein sequence ID" value="KAE8406399.1"/>
    <property type="molecule type" value="Genomic_DNA"/>
</dbReference>
<dbReference type="GO" id="GO:0003677">
    <property type="term" value="F:DNA binding"/>
    <property type="evidence" value="ECO:0007669"/>
    <property type="project" value="InterPro"/>
</dbReference>
<evidence type="ECO:0000256" key="5">
    <source>
        <dbReference type="ARBA" id="ARBA00023242"/>
    </source>
</evidence>
<dbReference type="PANTHER" id="PTHR47338:SF10">
    <property type="entry name" value="TRANSCRIPTION FACTOR DOMAIN-CONTAINING PROTEIN-RELATED"/>
    <property type="match status" value="1"/>
</dbReference>
<keyword evidence="2" id="KW-0479">Metal-binding</keyword>
<dbReference type="PANTHER" id="PTHR47338">
    <property type="entry name" value="ZN(II)2CYS6 TRANSCRIPTION FACTOR (EUROFUNG)-RELATED"/>
    <property type="match status" value="1"/>
</dbReference>
<dbReference type="InterPro" id="IPR007219">
    <property type="entry name" value="XnlR_reg_dom"/>
</dbReference>
<gene>
    <name evidence="8" type="ORF">BDV37DRAFT_280987</name>
</gene>
<evidence type="ECO:0000313" key="9">
    <source>
        <dbReference type="Proteomes" id="UP000325579"/>
    </source>
</evidence>
<feature type="compositionally biased region" description="Polar residues" evidence="6">
    <location>
        <begin position="617"/>
        <end position="628"/>
    </location>
</feature>
<dbReference type="SMART" id="SM00906">
    <property type="entry name" value="Fungal_trans"/>
    <property type="match status" value="1"/>
</dbReference>
<dbReference type="GO" id="GO:0000981">
    <property type="term" value="F:DNA-binding transcription factor activity, RNA polymerase II-specific"/>
    <property type="evidence" value="ECO:0007669"/>
    <property type="project" value="InterPro"/>
</dbReference>
<reference evidence="8 9" key="1">
    <citation type="submission" date="2019-04" db="EMBL/GenBank/DDBJ databases">
        <authorList>
            <consortium name="DOE Joint Genome Institute"/>
            <person name="Mondo S."/>
            <person name="Kjaerbolling I."/>
            <person name="Vesth T."/>
            <person name="Frisvad J.C."/>
            <person name="Nybo J.L."/>
            <person name="Theobald S."/>
            <person name="Kildgaard S."/>
            <person name="Isbrandt T."/>
            <person name="Kuo A."/>
            <person name="Sato A."/>
            <person name="Lyhne E.K."/>
            <person name="Kogle M.E."/>
            <person name="Wiebenga A."/>
            <person name="Kun R.S."/>
            <person name="Lubbers R.J."/>
            <person name="Makela M.R."/>
            <person name="Barry K."/>
            <person name="Chovatia M."/>
            <person name="Clum A."/>
            <person name="Daum C."/>
            <person name="Haridas S."/>
            <person name="He G."/>
            <person name="LaButti K."/>
            <person name="Lipzen A."/>
            <person name="Riley R."/>
            <person name="Salamov A."/>
            <person name="Simmons B.A."/>
            <person name="Magnuson J.K."/>
            <person name="Henrissat B."/>
            <person name="Mortensen U.H."/>
            <person name="Larsen T.O."/>
            <person name="Devries R.P."/>
            <person name="Grigoriev I.V."/>
            <person name="Machida M."/>
            <person name="Baker S.E."/>
            <person name="Andersen M.R."/>
            <person name="Cantor M.N."/>
            <person name="Hua S.X."/>
        </authorList>
    </citation>
    <scope>NUCLEOTIDE SEQUENCE [LARGE SCALE GENOMIC DNA]</scope>
    <source>
        <strain evidence="8 9">CBS 119388</strain>
    </source>
</reference>
<evidence type="ECO:0000256" key="3">
    <source>
        <dbReference type="ARBA" id="ARBA00023015"/>
    </source>
</evidence>
<evidence type="ECO:0000256" key="4">
    <source>
        <dbReference type="ARBA" id="ARBA00023163"/>
    </source>
</evidence>
<evidence type="ECO:0000313" key="8">
    <source>
        <dbReference type="EMBL" id="KAE8406399.1"/>
    </source>
</evidence>
<dbReference type="Pfam" id="PF04082">
    <property type="entry name" value="Fungal_trans"/>
    <property type="match status" value="1"/>
</dbReference>
<keyword evidence="4" id="KW-0804">Transcription</keyword>
<dbReference type="GO" id="GO:0006351">
    <property type="term" value="P:DNA-templated transcription"/>
    <property type="evidence" value="ECO:0007669"/>
    <property type="project" value="InterPro"/>
</dbReference>
<comment type="subcellular location">
    <subcellularLocation>
        <location evidence="1">Nucleus</location>
    </subcellularLocation>
</comment>
<dbReference type="InterPro" id="IPR050815">
    <property type="entry name" value="TF_fung"/>
</dbReference>
<keyword evidence="5" id="KW-0539">Nucleus</keyword>
<sequence length="722" mass="81081">MEMGTDMMPTQPDTNAVRQSSPSQRPASFQIMNDSTSSPLLVNLGNPELLNELSTSSQSPKQCSLMDHRRLSWLVHPSHEPTSPAFEDGVDLAEEPLLDESSPVIHADLMSQICNALHTDNRDVHHLITLYFKNMVAFTLFSPHLLSKKLQSAPAPQTIILLAAMFSYSARFRPEYPFNPRERSDSREEVTPPTAHEFYLLSKKYIDQELMDLKAPPPLLLLQAMVLISFHELIESAEGKGWRSLGPLVRIAYELRLHLLDNNADDGSISSNRQLWFVKEERRRVWWAIWELDAFTSTVRRLPAAIDWNQNWTMLPVSDEDWFRGIPRKSCFLIPDPMERVKLLEACGNQSAKAWFIVANSLMRTAHCISNSQEYFWIPASLNPPQPGRRTPPTDVKSAHGILRNSVYYLSLALPHELRYRGQCLFSNVATASKSTKQRDSDIYSIHVMVALTGFMLDHRNMFGSVSGMSEPVSSPPQPHRSCTSCKNHDLHMHDRIQTQSLSMAEAILSLVRNSAPDHVQHVNPFLASTIWLAAAVFLVYYYLGISKEAPQEKALVDSNIALLKAVFRQFVEWWDMSDILETKLTELESELVRVREAPGSLIERSDEPQSLDKAQPASSSNPVSTDSEGLLPPCADYQPPLPGASMVDGTGYTATSGFRPDNVGPLFIGECTNLMGDRVSGMSNLFDNAFDYDLELQDFLDGMLATFRGPELWKSGADAMS</sequence>
<keyword evidence="3" id="KW-0805">Transcription regulation</keyword>
<feature type="region of interest" description="Disordered" evidence="6">
    <location>
        <begin position="1"/>
        <end position="33"/>
    </location>
</feature>